<evidence type="ECO:0000256" key="1">
    <source>
        <dbReference type="ARBA" id="ARBA00001974"/>
    </source>
</evidence>
<gene>
    <name evidence="5" type="ORF">J2W56_005807</name>
</gene>
<dbReference type="Gene3D" id="3.50.50.60">
    <property type="entry name" value="FAD/NAD(P)-binding domain"/>
    <property type="match status" value="1"/>
</dbReference>
<dbReference type="InterPro" id="IPR002938">
    <property type="entry name" value="FAD-bd"/>
</dbReference>
<protein>
    <submittedName>
        <fullName evidence="5">2-polyprenyl-6-methoxyphenol hydroxylase-like FAD-dependent oxidoreductase</fullName>
    </submittedName>
</protein>
<reference evidence="5 6" key="1">
    <citation type="submission" date="2023-07" db="EMBL/GenBank/DDBJ databases">
        <title>Sorghum-associated microbial communities from plants grown in Nebraska, USA.</title>
        <authorList>
            <person name="Schachtman D."/>
        </authorList>
    </citation>
    <scope>NUCLEOTIDE SEQUENCE [LARGE SCALE GENOMIC DNA]</scope>
    <source>
        <strain evidence="5 6">4272</strain>
    </source>
</reference>
<dbReference type="Gene3D" id="3.40.30.120">
    <property type="match status" value="1"/>
</dbReference>
<dbReference type="InterPro" id="IPR050641">
    <property type="entry name" value="RIFMO-like"/>
</dbReference>
<dbReference type="PRINTS" id="PR00420">
    <property type="entry name" value="RNGMNOXGNASE"/>
</dbReference>
<dbReference type="EMBL" id="JAVDWW010000011">
    <property type="protein sequence ID" value="MDR7172046.1"/>
    <property type="molecule type" value="Genomic_DNA"/>
</dbReference>
<comment type="caution">
    <text evidence="5">The sequence shown here is derived from an EMBL/GenBank/DDBJ whole genome shotgun (WGS) entry which is preliminary data.</text>
</comment>
<proteinExistence type="predicted"/>
<dbReference type="Pfam" id="PF01494">
    <property type="entry name" value="FAD_binding_3"/>
    <property type="match status" value="1"/>
</dbReference>
<feature type="domain" description="FAD-binding" evidence="4">
    <location>
        <begin position="9"/>
        <end position="353"/>
    </location>
</feature>
<dbReference type="Proteomes" id="UP001251217">
    <property type="component" value="Unassembled WGS sequence"/>
</dbReference>
<evidence type="ECO:0000259" key="4">
    <source>
        <dbReference type="Pfam" id="PF01494"/>
    </source>
</evidence>
<dbReference type="PANTHER" id="PTHR43004">
    <property type="entry name" value="TRK SYSTEM POTASSIUM UPTAKE PROTEIN"/>
    <property type="match status" value="1"/>
</dbReference>
<accession>A0ABU1XPV5</accession>
<sequence length="522" mass="56267">MMYDVHADPVLIVGGGLTGLTAALFLKHQGVPAILVERRTTTSAQPKARRINIRTMELFRRIGIAEAVEDAARGLSAHQAMAAGPTLARAERLPFTFPGGLPDWDAITPASACLCAQDRLEPVLRELAQARGCDIRFGVECVDIAEDAAGLTATLRTGPERVDTVRASYLVAADGAHSPIRERLNIGRHGRGTLGRAVNVHFRADLAELVRGREFNLCQIENDRIPGAFASVDGAQRWIFTSSAEVDRPADRWPELLRAAIGVPDVDVEVLSVLPWEPGMFIADTFRSGRVFLAGDAAHVMPPYAAAGANTGIQDGHNLAWKLALVLRGAASPHLLDSYDGERRPVGRYIADQSSIRTANLRTMTRESTDGTPLADPIALILGTRYPAGAFIDDGSPHTMDHLDLTGQPGTRLPHRYLPDGRSTLDLIGTTFTLLVGPDSPDWQLDDQSVDIVRMDRSWCDTVGSTPTGALLVRPDQVIAWRVPAAPDDPAAAFRRARSRILNGTGHAIDPAADRTADLTSS</sequence>
<evidence type="ECO:0000256" key="3">
    <source>
        <dbReference type="ARBA" id="ARBA00022827"/>
    </source>
</evidence>
<organism evidence="5 6">
    <name type="scientific">Nocardia kruczakiae</name>
    <dbReference type="NCBI Taxonomy" id="261477"/>
    <lineage>
        <taxon>Bacteria</taxon>
        <taxon>Bacillati</taxon>
        <taxon>Actinomycetota</taxon>
        <taxon>Actinomycetes</taxon>
        <taxon>Mycobacteriales</taxon>
        <taxon>Nocardiaceae</taxon>
        <taxon>Nocardia</taxon>
    </lineage>
</organism>
<dbReference type="RefSeq" id="WP_310406987.1">
    <property type="nucleotide sequence ID" value="NZ_JAVDWW010000011.1"/>
</dbReference>
<dbReference type="SUPFAM" id="SSF51905">
    <property type="entry name" value="FAD/NAD(P)-binding domain"/>
    <property type="match status" value="1"/>
</dbReference>
<dbReference type="Gene3D" id="3.30.9.10">
    <property type="entry name" value="D-Amino Acid Oxidase, subunit A, domain 2"/>
    <property type="match status" value="1"/>
</dbReference>
<keyword evidence="3" id="KW-0274">FAD</keyword>
<name>A0ABU1XPV5_9NOCA</name>
<keyword evidence="2" id="KW-0285">Flavoprotein</keyword>
<evidence type="ECO:0000313" key="6">
    <source>
        <dbReference type="Proteomes" id="UP001251217"/>
    </source>
</evidence>
<comment type="cofactor">
    <cofactor evidence="1">
        <name>FAD</name>
        <dbReference type="ChEBI" id="CHEBI:57692"/>
    </cofactor>
</comment>
<evidence type="ECO:0000313" key="5">
    <source>
        <dbReference type="EMBL" id="MDR7172046.1"/>
    </source>
</evidence>
<dbReference type="InterPro" id="IPR036188">
    <property type="entry name" value="FAD/NAD-bd_sf"/>
</dbReference>
<keyword evidence="6" id="KW-1185">Reference proteome</keyword>
<evidence type="ECO:0000256" key="2">
    <source>
        <dbReference type="ARBA" id="ARBA00022630"/>
    </source>
</evidence>
<dbReference type="PANTHER" id="PTHR43004:SF19">
    <property type="entry name" value="BINDING MONOOXYGENASE, PUTATIVE (JCVI)-RELATED"/>
    <property type="match status" value="1"/>
</dbReference>
<dbReference type="Pfam" id="PF21274">
    <property type="entry name" value="Rng_hyd_C"/>
    <property type="match status" value="1"/>
</dbReference>